<dbReference type="AlphaFoldDB" id="A0A5B6V4W8"/>
<keyword evidence="5 9" id="KW-0378">Hydrolase</keyword>
<dbReference type="CDD" id="cd00143">
    <property type="entry name" value="PP2Cc"/>
    <property type="match status" value="1"/>
</dbReference>
<evidence type="ECO:0000256" key="7">
    <source>
        <dbReference type="ARBA" id="ARBA00022912"/>
    </source>
</evidence>
<evidence type="ECO:0000313" key="14">
    <source>
        <dbReference type="Proteomes" id="UP000325315"/>
    </source>
</evidence>
<keyword evidence="6" id="KW-0460">Magnesium</keyword>
<comment type="cofactor">
    <cofactor evidence="1">
        <name>Mn(2+)</name>
        <dbReference type="ChEBI" id="CHEBI:29035"/>
    </cofactor>
</comment>
<dbReference type="PANTHER" id="PTHR47491:SF5">
    <property type="entry name" value="CAP-GLY DOMAIN LINKER"/>
    <property type="match status" value="1"/>
</dbReference>
<accession>A0A5B6V4W8</accession>
<dbReference type="PANTHER" id="PTHR47491">
    <property type="entry name" value="CAP-GLY DOMAIN LINKER"/>
    <property type="match status" value="1"/>
</dbReference>
<keyword evidence="4" id="KW-0479">Metal-binding</keyword>
<dbReference type="Proteomes" id="UP000325315">
    <property type="component" value="Unassembled WGS sequence"/>
</dbReference>
<comment type="similarity">
    <text evidence="9">Belongs to the PP2C family.</text>
</comment>
<dbReference type="PROSITE" id="PS01032">
    <property type="entry name" value="PPM_1"/>
    <property type="match status" value="1"/>
</dbReference>
<protein>
    <recommendedName>
        <fullName evidence="3">protein-serine/threonine phosphatase</fullName>
        <ecNumber evidence="3">3.1.3.16</ecNumber>
    </recommendedName>
</protein>
<feature type="domain" description="PPM-type phosphatase" evidence="12">
    <location>
        <begin position="729"/>
        <end position="1019"/>
    </location>
</feature>
<dbReference type="InterPro" id="IPR036457">
    <property type="entry name" value="PPM-type-like_dom_sf"/>
</dbReference>
<feature type="coiled-coil region" evidence="10">
    <location>
        <begin position="339"/>
        <end position="574"/>
    </location>
</feature>
<evidence type="ECO:0000256" key="4">
    <source>
        <dbReference type="ARBA" id="ARBA00022723"/>
    </source>
</evidence>
<dbReference type="GO" id="GO:0046872">
    <property type="term" value="F:metal ion binding"/>
    <property type="evidence" value="ECO:0007669"/>
    <property type="project" value="UniProtKB-KW"/>
</dbReference>
<dbReference type="InterPro" id="IPR000222">
    <property type="entry name" value="PP2C_BS"/>
</dbReference>
<dbReference type="Pfam" id="PF00481">
    <property type="entry name" value="PP2C"/>
    <property type="match status" value="1"/>
</dbReference>
<feature type="region of interest" description="Disordered" evidence="11">
    <location>
        <begin position="166"/>
        <end position="211"/>
    </location>
</feature>
<keyword evidence="10" id="KW-0175">Coiled coil</keyword>
<sequence>MIYIEMKKLFFFKSSSSSSGNNKVLSASTDKQVYQGKTSESWLNDQLVDMADYSWKLMSDSPSFSNASSLVRSRSLSSGNELGQQNCSSSQQQYDHRLRCRAHMPEKKSKAKRCETEIISFERPCSSGSSRLHHDSSGSSSSCSSNVSTQVIDRYIDGEQLLEISKLRNSSTPGNGGRRHHPRARYTAPSSPTHSVKEKNKSHSFRDGDSTRLHFSSRDRVENGFGQESPWMVAKNVIERLSQTHVVPKSSSKGFNHHIPITNEDVYGGYLNMRPESKLEMDEPYKNCFIEGNSDGLDSSEGDSVVELERRSKHAKERALLLSEAHEQESFICNGGFDVSSLIRSVQHLKEKKKKLALEVLDLQQSRIDERASAREELRMARAEMESQVEKLEKEKHETQLQFEKEFDRRSSDWSVKLEKYRLEEQRLRDRVQELAEQNVSLQREVSSFNDRETENRSLTKYSEQQLKELMRRVEKMNDENQDLSQNLSESQEKHRAAMEDVACVRRNLEEKEKECKELQKSVTRLLRTCTEQEKTIEGLRDGYGKEIDKKQSMEKNEKQVQKLQREQMRLTGVELALRKEVESYRLEAYSLRRDPRAYNNTCTLFQKILRSELKAETMMTSLLKEKLYSKEVEIEELQAEVAATLRGNEILRCELQNSTDNISCLTHRLKDLQLQIPKKDENVSRLERELQESTKELTILKGILVKVSEERDLMWEEVKQYNEKNMAFISLKRIASRCWRPSFDGENSCKAGDANGRVDGLLWYKDSGEHYTGKFSMAVIQANNLLEDHSQLESGPLSSFQSGPYGTFVGIYDGHGGPEAASGLLYVANVGDSRVVLGRLEKAFKEVKAIQLSTEHNVRCESVREELQSLHPDDPKIVVLRHKVWRVKGIIQIARSIGDAYLKKDEFNKEPLLPRFRVSEPFEKPILQAKPSILVQKLSPKDRFLIFASDGLWELLSNQDAVNIVNACPRTGIARKLVKAALREAAKKREMRYSDLKKVDRGVRRHFHDDITVIVLFLDSHLLSRASCRRF</sequence>
<dbReference type="GO" id="GO:0004722">
    <property type="term" value="F:protein serine/threonine phosphatase activity"/>
    <property type="evidence" value="ECO:0007669"/>
    <property type="project" value="UniProtKB-EC"/>
</dbReference>
<evidence type="ECO:0000256" key="10">
    <source>
        <dbReference type="SAM" id="Coils"/>
    </source>
</evidence>
<dbReference type="EC" id="3.1.3.16" evidence="3"/>
<evidence type="ECO:0000259" key="12">
    <source>
        <dbReference type="PROSITE" id="PS51746"/>
    </source>
</evidence>
<proteinExistence type="inferred from homology"/>
<evidence type="ECO:0000256" key="2">
    <source>
        <dbReference type="ARBA" id="ARBA00001946"/>
    </source>
</evidence>
<feature type="compositionally biased region" description="Basic and acidic residues" evidence="11">
    <location>
        <begin position="195"/>
        <end position="211"/>
    </location>
</feature>
<keyword evidence="7 9" id="KW-0904">Protein phosphatase</keyword>
<dbReference type="EMBL" id="SMMG02000008">
    <property type="protein sequence ID" value="KAA3464111.1"/>
    <property type="molecule type" value="Genomic_DNA"/>
</dbReference>
<comment type="cofactor">
    <cofactor evidence="2">
        <name>Mg(2+)</name>
        <dbReference type="ChEBI" id="CHEBI:18420"/>
    </cofactor>
</comment>
<reference evidence="14" key="1">
    <citation type="journal article" date="2019" name="Plant Biotechnol. J.">
        <title>Genome sequencing of the Australian wild diploid species Gossypium australe highlights disease resistance and delayed gland morphogenesis.</title>
        <authorList>
            <person name="Cai Y."/>
            <person name="Cai X."/>
            <person name="Wang Q."/>
            <person name="Wang P."/>
            <person name="Zhang Y."/>
            <person name="Cai C."/>
            <person name="Xu Y."/>
            <person name="Wang K."/>
            <person name="Zhou Z."/>
            <person name="Wang C."/>
            <person name="Geng S."/>
            <person name="Li B."/>
            <person name="Dong Q."/>
            <person name="Hou Y."/>
            <person name="Wang H."/>
            <person name="Ai P."/>
            <person name="Liu Z."/>
            <person name="Yi F."/>
            <person name="Sun M."/>
            <person name="An G."/>
            <person name="Cheng J."/>
            <person name="Zhang Y."/>
            <person name="Shi Q."/>
            <person name="Xie Y."/>
            <person name="Shi X."/>
            <person name="Chang Y."/>
            <person name="Huang F."/>
            <person name="Chen Y."/>
            <person name="Hong S."/>
            <person name="Mi L."/>
            <person name="Sun Q."/>
            <person name="Zhang L."/>
            <person name="Zhou B."/>
            <person name="Peng R."/>
            <person name="Zhang X."/>
            <person name="Liu F."/>
        </authorList>
    </citation>
    <scope>NUCLEOTIDE SEQUENCE [LARGE SCALE GENOMIC DNA]</scope>
    <source>
        <strain evidence="14">cv. PA1801</strain>
    </source>
</reference>
<evidence type="ECO:0000256" key="3">
    <source>
        <dbReference type="ARBA" id="ARBA00013081"/>
    </source>
</evidence>
<dbReference type="PROSITE" id="PS51746">
    <property type="entry name" value="PPM_2"/>
    <property type="match status" value="1"/>
</dbReference>
<evidence type="ECO:0000256" key="5">
    <source>
        <dbReference type="ARBA" id="ARBA00022801"/>
    </source>
</evidence>
<feature type="region of interest" description="Disordered" evidence="11">
    <location>
        <begin position="125"/>
        <end position="145"/>
    </location>
</feature>
<evidence type="ECO:0000256" key="9">
    <source>
        <dbReference type="RuleBase" id="RU003465"/>
    </source>
</evidence>
<comment type="caution">
    <text evidence="13">The sequence shown here is derived from an EMBL/GenBank/DDBJ whole genome shotgun (WGS) entry which is preliminary data.</text>
</comment>
<keyword evidence="8" id="KW-0464">Manganese</keyword>
<dbReference type="InterPro" id="IPR001932">
    <property type="entry name" value="PPM-type_phosphatase-like_dom"/>
</dbReference>
<evidence type="ECO:0000256" key="6">
    <source>
        <dbReference type="ARBA" id="ARBA00022842"/>
    </source>
</evidence>
<dbReference type="Gene3D" id="3.60.40.10">
    <property type="entry name" value="PPM-type phosphatase domain"/>
    <property type="match status" value="1"/>
</dbReference>
<evidence type="ECO:0000256" key="11">
    <source>
        <dbReference type="SAM" id="MobiDB-lite"/>
    </source>
</evidence>
<evidence type="ECO:0000313" key="13">
    <source>
        <dbReference type="EMBL" id="KAA3464111.1"/>
    </source>
</evidence>
<feature type="coiled-coil region" evidence="10">
    <location>
        <begin position="635"/>
        <end position="704"/>
    </location>
</feature>
<evidence type="ECO:0000256" key="8">
    <source>
        <dbReference type="ARBA" id="ARBA00023211"/>
    </source>
</evidence>
<organism evidence="13 14">
    <name type="scientific">Gossypium australe</name>
    <dbReference type="NCBI Taxonomy" id="47621"/>
    <lineage>
        <taxon>Eukaryota</taxon>
        <taxon>Viridiplantae</taxon>
        <taxon>Streptophyta</taxon>
        <taxon>Embryophyta</taxon>
        <taxon>Tracheophyta</taxon>
        <taxon>Spermatophyta</taxon>
        <taxon>Magnoliopsida</taxon>
        <taxon>eudicotyledons</taxon>
        <taxon>Gunneridae</taxon>
        <taxon>Pentapetalae</taxon>
        <taxon>rosids</taxon>
        <taxon>malvids</taxon>
        <taxon>Malvales</taxon>
        <taxon>Malvaceae</taxon>
        <taxon>Malvoideae</taxon>
        <taxon>Gossypium</taxon>
    </lineage>
</organism>
<dbReference type="SUPFAM" id="SSF81606">
    <property type="entry name" value="PP2C-like"/>
    <property type="match status" value="1"/>
</dbReference>
<evidence type="ECO:0000256" key="1">
    <source>
        <dbReference type="ARBA" id="ARBA00001936"/>
    </source>
</evidence>
<dbReference type="SMART" id="SM00332">
    <property type="entry name" value="PP2Cc"/>
    <property type="match status" value="1"/>
</dbReference>
<gene>
    <name evidence="13" type="ORF">EPI10_008405</name>
</gene>
<dbReference type="OrthoDB" id="1938127at2759"/>
<keyword evidence="14" id="KW-1185">Reference proteome</keyword>
<name>A0A5B6V4W8_9ROSI</name>